<dbReference type="Pfam" id="PF00083">
    <property type="entry name" value="Sugar_tr"/>
    <property type="match status" value="1"/>
</dbReference>
<keyword evidence="3" id="KW-1133">Transmembrane helix</keyword>
<reference evidence="5" key="1">
    <citation type="submission" date="2022-03" db="EMBL/GenBank/DDBJ databases">
        <authorList>
            <person name="Martin C."/>
        </authorList>
    </citation>
    <scope>NUCLEOTIDE SEQUENCE</scope>
</reference>
<dbReference type="InterPro" id="IPR036259">
    <property type="entry name" value="MFS_trans_sf"/>
</dbReference>
<proteinExistence type="predicted"/>
<name>A0A8J1TWI2_OWEFU</name>
<keyword evidence="6" id="KW-1185">Reference proteome</keyword>
<organism evidence="5 6">
    <name type="scientific">Owenia fusiformis</name>
    <name type="common">Polychaete worm</name>
    <dbReference type="NCBI Taxonomy" id="6347"/>
    <lineage>
        <taxon>Eukaryota</taxon>
        <taxon>Metazoa</taxon>
        <taxon>Spiralia</taxon>
        <taxon>Lophotrochozoa</taxon>
        <taxon>Annelida</taxon>
        <taxon>Polychaeta</taxon>
        <taxon>Sedentaria</taxon>
        <taxon>Canalipalpata</taxon>
        <taxon>Sabellida</taxon>
        <taxon>Oweniida</taxon>
        <taxon>Oweniidae</taxon>
        <taxon>Owenia</taxon>
    </lineage>
</organism>
<gene>
    <name evidence="5" type="ORF">OFUS_LOCUS21461</name>
</gene>
<dbReference type="InterPro" id="IPR005828">
    <property type="entry name" value="MFS_sugar_transport-like"/>
</dbReference>
<dbReference type="OrthoDB" id="10021984at2759"/>
<dbReference type="AlphaFoldDB" id="A0A8J1TWI2"/>
<dbReference type="SUPFAM" id="SSF103473">
    <property type="entry name" value="MFS general substrate transporter"/>
    <property type="match status" value="1"/>
</dbReference>
<accession>A0A8J1TWI2</accession>
<dbReference type="GO" id="GO:0016020">
    <property type="term" value="C:membrane"/>
    <property type="evidence" value="ECO:0007669"/>
    <property type="project" value="UniProtKB-SubCell"/>
</dbReference>
<dbReference type="InterPro" id="IPR020846">
    <property type="entry name" value="MFS_dom"/>
</dbReference>
<dbReference type="PROSITE" id="PS50850">
    <property type="entry name" value="MFS"/>
    <property type="match status" value="1"/>
</dbReference>
<evidence type="ECO:0000313" key="5">
    <source>
        <dbReference type="EMBL" id="CAH1797125.1"/>
    </source>
</evidence>
<dbReference type="GO" id="GO:0022857">
    <property type="term" value="F:transmembrane transporter activity"/>
    <property type="evidence" value="ECO:0007669"/>
    <property type="project" value="InterPro"/>
</dbReference>
<sequence>MDVDDAISRLGRYSKWQLLKYNLLSFGFNLSGSWQMVVIIFAGMEPSHHCKVPDNSTINETIPMETDDDGVSSLSKCSMYFNGTNETTSCSNGWEYSMEYGPTIITEWDLVCERNYYSELSQSVFSGGVMVGAVLFTWLADTFGRKPIHLFCQYVMVVLGVIIAFSPDITTFIVLRFFIGALREGSGLVAIVMCCELFPASQRSIAGTALQLHWSLCWMLLALVAYFVRTWRYLLLITGLSCSFTIFYIWFVDESIPWLVANGKLEKAERIIQSAAKFNKIQYPKYVFTKSDATYKEKNNENGIKKLICYSKNDSKTVDKSSVKSYTILDILKSKTLIFNTLIMCFLWFVNILVYYGLSLQTGYLAGNLYLNFFLSGLVEVPAYLAVTFSLNRYGRRWPVCIFHIMAGLFLIATILIPKKSASGTDLSALVTTFSMIGKFAITASFAAVVLFSPEIYPTNLRNFGFGMGSFVGRIAGIIAPFSAYMAKTVPWVPATVFGVLSIVVGLMTLLLPETLGRPLPQTIEEVETWTRTLSPEEVLRWKETQERQRNIHHVESFVANGDLAMELSTPLKT</sequence>
<dbReference type="Proteomes" id="UP000749559">
    <property type="component" value="Unassembled WGS sequence"/>
</dbReference>
<dbReference type="Gene3D" id="1.20.1250.20">
    <property type="entry name" value="MFS general substrate transporter like domains"/>
    <property type="match status" value="1"/>
</dbReference>
<evidence type="ECO:0000256" key="3">
    <source>
        <dbReference type="ARBA" id="ARBA00022989"/>
    </source>
</evidence>
<evidence type="ECO:0000256" key="2">
    <source>
        <dbReference type="ARBA" id="ARBA00022692"/>
    </source>
</evidence>
<comment type="caution">
    <text evidence="5">The sequence shown here is derived from an EMBL/GenBank/DDBJ whole genome shotgun (WGS) entry which is preliminary data.</text>
</comment>
<evidence type="ECO:0000256" key="1">
    <source>
        <dbReference type="ARBA" id="ARBA00004141"/>
    </source>
</evidence>
<dbReference type="PANTHER" id="PTHR24064">
    <property type="entry name" value="SOLUTE CARRIER FAMILY 22 MEMBER"/>
    <property type="match status" value="1"/>
</dbReference>
<comment type="subcellular location">
    <subcellularLocation>
        <location evidence="1">Membrane</location>
        <topology evidence="1">Multi-pass membrane protein</topology>
    </subcellularLocation>
</comment>
<keyword evidence="2" id="KW-0812">Transmembrane</keyword>
<keyword evidence="4" id="KW-0472">Membrane</keyword>
<evidence type="ECO:0000313" key="6">
    <source>
        <dbReference type="Proteomes" id="UP000749559"/>
    </source>
</evidence>
<evidence type="ECO:0000256" key="4">
    <source>
        <dbReference type="ARBA" id="ARBA00023136"/>
    </source>
</evidence>
<dbReference type="EMBL" id="CAIIXF020000010">
    <property type="protein sequence ID" value="CAH1797125.1"/>
    <property type="molecule type" value="Genomic_DNA"/>
</dbReference>
<dbReference type="CDD" id="cd17317">
    <property type="entry name" value="MFS_SLC22"/>
    <property type="match status" value="1"/>
</dbReference>
<protein>
    <submittedName>
        <fullName evidence="5">Uncharacterized protein</fullName>
    </submittedName>
</protein>